<comment type="caution">
    <text evidence="4">The sequence shown here is derived from an EMBL/GenBank/DDBJ whole genome shotgun (WGS) entry which is preliminary data.</text>
</comment>
<keyword evidence="1" id="KW-0175">Coiled coil</keyword>
<evidence type="ECO:0000256" key="1">
    <source>
        <dbReference type="SAM" id="Coils"/>
    </source>
</evidence>
<dbReference type="EMBL" id="JXXZ01000020">
    <property type="protein sequence ID" value="KJY95990.1"/>
    <property type="molecule type" value="Genomic_DNA"/>
</dbReference>
<organism evidence="4 5">
    <name type="scientific">Pseudoalteromonas ruthenica</name>
    <dbReference type="NCBI Taxonomy" id="151081"/>
    <lineage>
        <taxon>Bacteria</taxon>
        <taxon>Pseudomonadati</taxon>
        <taxon>Pseudomonadota</taxon>
        <taxon>Gammaproteobacteria</taxon>
        <taxon>Alteromonadales</taxon>
        <taxon>Pseudoalteromonadaceae</taxon>
        <taxon>Pseudoalteromonas</taxon>
    </lineage>
</organism>
<gene>
    <name evidence="4" type="ORF">TW72_17930</name>
</gene>
<dbReference type="Gene3D" id="3.40.50.410">
    <property type="entry name" value="von Willebrand factor, type A domain"/>
    <property type="match status" value="1"/>
</dbReference>
<dbReference type="SUPFAM" id="SSF53300">
    <property type="entry name" value="vWA-like"/>
    <property type="match status" value="1"/>
</dbReference>
<keyword evidence="2" id="KW-0812">Transmembrane</keyword>
<feature type="coiled-coil region" evidence="1">
    <location>
        <begin position="45"/>
        <end position="114"/>
    </location>
</feature>
<dbReference type="OrthoDB" id="185358at2"/>
<proteinExistence type="predicted"/>
<sequence length="355" mass="38237">MFKRRAEQGVNLSFLDVMACGLGAVLLILIVIKFQAYTAVPSTEIERLQQQLAAAEQRVQTAQAQLDDMSAQVKQAQADGQISKARVEALQVIQQAAQQALAQQQALVAQLQQSIAAAGPAKADDPVALSGSGEEQYLLGLKVEGQRIGILIDTSASMTDEQLIQVIRRKIGSVQQKQQGPKWLRTKRVAKWLLARLPNNAQVSVISFNSSTQVLGLRAINSAKVESSMQAIVADIDALVPEHGTDLYTALKTMRSTLENLDALYIITDGLPTMVAGAPGFRETKNCKPLSGNMKTIDGDCRARIHQFSVAEAAPKVPTHIVLLPLEGDPLAPALYWNWANATGGLMISPAGSWP</sequence>
<dbReference type="CDD" id="cd00198">
    <property type="entry name" value="vWFA"/>
    <property type="match status" value="1"/>
</dbReference>
<evidence type="ECO:0000313" key="5">
    <source>
        <dbReference type="Proteomes" id="UP000033664"/>
    </source>
</evidence>
<dbReference type="PATRIC" id="fig|151081.8.peg.2111"/>
<evidence type="ECO:0000256" key="2">
    <source>
        <dbReference type="SAM" id="Phobius"/>
    </source>
</evidence>
<evidence type="ECO:0000259" key="3">
    <source>
        <dbReference type="Pfam" id="PF13519"/>
    </source>
</evidence>
<accession>A0A0F4PKD7</accession>
<name>A0A0F4PKD7_9GAMM</name>
<keyword evidence="2" id="KW-0472">Membrane</keyword>
<dbReference type="AlphaFoldDB" id="A0A0F4PKD7"/>
<dbReference type="GeneID" id="58230378"/>
<dbReference type="RefSeq" id="WP_045979532.1">
    <property type="nucleotide sequence ID" value="NZ_JXXY01000009.1"/>
</dbReference>
<reference evidence="4 5" key="1">
    <citation type="journal article" date="2015" name="BMC Genomics">
        <title>Genome mining reveals unlocked bioactive potential of marine Gram-negative bacteria.</title>
        <authorList>
            <person name="Machado H."/>
            <person name="Sonnenschein E.C."/>
            <person name="Melchiorsen J."/>
            <person name="Gram L."/>
        </authorList>
    </citation>
    <scope>NUCLEOTIDE SEQUENCE [LARGE SCALE GENOMIC DNA]</scope>
    <source>
        <strain evidence="4 5">S3137</strain>
    </source>
</reference>
<dbReference type="eggNOG" id="COG2304">
    <property type="taxonomic scope" value="Bacteria"/>
</dbReference>
<dbReference type="InterPro" id="IPR002035">
    <property type="entry name" value="VWF_A"/>
</dbReference>
<dbReference type="Pfam" id="PF13519">
    <property type="entry name" value="VWA_2"/>
    <property type="match status" value="1"/>
</dbReference>
<evidence type="ECO:0000313" key="4">
    <source>
        <dbReference type="EMBL" id="KJY95990.1"/>
    </source>
</evidence>
<protein>
    <recommendedName>
        <fullName evidence="3">VWFA domain-containing protein</fullName>
    </recommendedName>
</protein>
<keyword evidence="5" id="KW-1185">Reference proteome</keyword>
<dbReference type="InterPro" id="IPR036465">
    <property type="entry name" value="vWFA_dom_sf"/>
</dbReference>
<keyword evidence="2" id="KW-1133">Transmembrane helix</keyword>
<dbReference type="Proteomes" id="UP000033664">
    <property type="component" value="Unassembled WGS sequence"/>
</dbReference>
<feature type="domain" description="VWFA" evidence="3">
    <location>
        <begin position="150"/>
        <end position="270"/>
    </location>
</feature>
<feature type="transmembrane region" description="Helical" evidence="2">
    <location>
        <begin position="12"/>
        <end position="32"/>
    </location>
</feature>